<dbReference type="AlphaFoldDB" id="A0A1I0T7W3"/>
<gene>
    <name evidence="1" type="ORF">SAMN04488511_106148</name>
</gene>
<proteinExistence type="predicted"/>
<dbReference type="OrthoDB" id="661040at2"/>
<sequence>MIFILVSLCSIACRNPKPTEQVKINPISSAINNKLPDSNKIDTAYSPLTIKIDRKDSIRISRVYFNSKNHDYYHEAISLNGKQIYLDTTHYFIYKSKYNRVIKSNDKLLLFLENDGRPNFNYITAYSIAKDNKVMFIADCVYNDKNQGGGPVPFTDIDHDGVLEYGGFDLIEIPEHPDSIYYNPSEFYEIRNGTVKFDSLLAKKADIRKNGVYLSHFMNKDGNCCKLIKKPKQ</sequence>
<protein>
    <submittedName>
        <fullName evidence="1">Uncharacterized protein</fullName>
    </submittedName>
</protein>
<dbReference type="RefSeq" id="WP_090982644.1">
    <property type="nucleotide sequence ID" value="NZ_FOJM01000006.1"/>
</dbReference>
<name>A0A1I0T7W3_9SPHI</name>
<evidence type="ECO:0000313" key="1">
    <source>
        <dbReference type="EMBL" id="SFA47106.1"/>
    </source>
</evidence>
<dbReference type="EMBL" id="FOJM01000006">
    <property type="protein sequence ID" value="SFA47106.1"/>
    <property type="molecule type" value="Genomic_DNA"/>
</dbReference>
<accession>A0A1I0T7W3</accession>
<keyword evidence="2" id="KW-1185">Reference proteome</keyword>
<evidence type="ECO:0000313" key="2">
    <source>
        <dbReference type="Proteomes" id="UP000198836"/>
    </source>
</evidence>
<reference evidence="2" key="1">
    <citation type="submission" date="2016-10" db="EMBL/GenBank/DDBJ databases">
        <authorList>
            <person name="Varghese N."/>
            <person name="Submissions S."/>
        </authorList>
    </citation>
    <scope>NUCLEOTIDE SEQUENCE [LARGE SCALE GENOMIC DNA]</scope>
    <source>
        <strain evidence="2">DSM 18130</strain>
    </source>
</reference>
<dbReference type="STRING" id="332999.SAMN04488511_106148"/>
<organism evidence="1 2">
    <name type="scientific">Pedobacter suwonensis</name>
    <dbReference type="NCBI Taxonomy" id="332999"/>
    <lineage>
        <taxon>Bacteria</taxon>
        <taxon>Pseudomonadati</taxon>
        <taxon>Bacteroidota</taxon>
        <taxon>Sphingobacteriia</taxon>
        <taxon>Sphingobacteriales</taxon>
        <taxon>Sphingobacteriaceae</taxon>
        <taxon>Pedobacter</taxon>
    </lineage>
</organism>
<dbReference type="Proteomes" id="UP000198836">
    <property type="component" value="Unassembled WGS sequence"/>
</dbReference>